<dbReference type="AlphaFoldDB" id="A0A7W5CBF7"/>
<evidence type="ECO:0000259" key="3">
    <source>
        <dbReference type="Pfam" id="PF09992"/>
    </source>
</evidence>
<protein>
    <recommendedName>
        <fullName evidence="6">Copper amine oxidase</fullName>
    </recommendedName>
</protein>
<dbReference type="Pfam" id="PF09992">
    <property type="entry name" value="NAGPA"/>
    <property type="match status" value="1"/>
</dbReference>
<dbReference type="RefSeq" id="WP_183568361.1">
    <property type="nucleotide sequence ID" value="NZ_CBCSLB010000017.1"/>
</dbReference>
<feature type="domain" description="Copper amine oxidase-like N-terminal" evidence="2">
    <location>
        <begin position="797"/>
        <end position="903"/>
    </location>
</feature>
<dbReference type="PANTHER" id="PTHR40446">
    <property type="entry name" value="N-ACETYLGLUCOSAMINE-1-PHOSPHODIESTER ALPHA-N-ACETYLGLUCOSAMINIDASE"/>
    <property type="match status" value="1"/>
</dbReference>
<proteinExistence type="predicted"/>
<organism evidence="4 5">
    <name type="scientific">Paenibacillus endophyticus</name>
    <dbReference type="NCBI Taxonomy" id="1294268"/>
    <lineage>
        <taxon>Bacteria</taxon>
        <taxon>Bacillati</taxon>
        <taxon>Bacillota</taxon>
        <taxon>Bacilli</taxon>
        <taxon>Bacillales</taxon>
        <taxon>Paenibacillaceae</taxon>
        <taxon>Paenibacillus</taxon>
    </lineage>
</organism>
<dbReference type="Pfam" id="PF07833">
    <property type="entry name" value="Cu_amine_oxidN1"/>
    <property type="match status" value="1"/>
</dbReference>
<reference evidence="4 5" key="1">
    <citation type="submission" date="2020-08" db="EMBL/GenBank/DDBJ databases">
        <title>Genomic Encyclopedia of Type Strains, Phase III (KMG-III): the genomes of soil and plant-associated and newly described type strains.</title>
        <authorList>
            <person name="Whitman W."/>
        </authorList>
    </citation>
    <scope>NUCLEOTIDE SEQUENCE [LARGE SCALE GENOMIC DNA]</scope>
    <source>
        <strain evidence="4 5">CECT 8234</strain>
    </source>
</reference>
<keyword evidence="1" id="KW-0812">Transmembrane</keyword>
<evidence type="ECO:0000313" key="4">
    <source>
        <dbReference type="EMBL" id="MBB3154618.1"/>
    </source>
</evidence>
<dbReference type="EMBL" id="JACHXW010000017">
    <property type="protein sequence ID" value="MBB3154618.1"/>
    <property type="molecule type" value="Genomic_DNA"/>
</dbReference>
<evidence type="ECO:0008006" key="6">
    <source>
        <dbReference type="Google" id="ProtNLM"/>
    </source>
</evidence>
<name>A0A7W5CBF7_9BACL</name>
<feature type="transmembrane region" description="Helical" evidence="1">
    <location>
        <begin position="20"/>
        <end position="42"/>
    </location>
</feature>
<dbReference type="InterPro" id="IPR036582">
    <property type="entry name" value="Mao_N_sf"/>
</dbReference>
<dbReference type="SUPFAM" id="SSF55383">
    <property type="entry name" value="Copper amine oxidase, domain N"/>
    <property type="match status" value="2"/>
</dbReference>
<dbReference type="Proteomes" id="UP000518605">
    <property type="component" value="Unassembled WGS sequence"/>
</dbReference>
<keyword evidence="1" id="KW-0472">Membrane</keyword>
<evidence type="ECO:0000313" key="5">
    <source>
        <dbReference type="Proteomes" id="UP000518605"/>
    </source>
</evidence>
<sequence length="904" mass="95835">MVKKAQKNKERQSEGLGKRIIIVMLGGALLAQPVASLLPGGWQKSVIATTAAAASDPVLKLSQQSFVTAGAKRLDYVFHTTRGSSKVQTDVHVIEIDLSNPYVSLNAISGKNNSIGQVNTILNMSKENGAVAAINADVFVMGNEGAPMGGQIASGMFMSSPSKLKGMYAFSVTKERKPMIDNYSFEGMVTAADGSTFLLEGVNQSAYVPETSGSSYSHVNKMYIYTSAWGGTERPKNSGSTPTEVLVRNGIIEEISIDAAIAGKAPEDGYILRTHGTAATYVKEHLQIGQPIKADYSLVSQTTGAKADPASFEMMAGGHTLLVNAGAAAPFSRDITGVSGSSYTSRTGVGYSKDGSKVYLITSERFNGNTGLSLKELQQVMLQLGVFKGVNLDGGGSTTMIERPLGNYALQLAHSTQYGSTQRSVANGIGVFTSAPKGTLKGINVSGANVMLIGQKSSYSLKGYDTYYNPYDVDNSSAVWTSDKAVGTFNGNEFTAAKAGKATLSVKAGAITTKQDIEVIGQEQIASLSIDTTAGVLAKGATITAPLTIKLKNGSTHKLSADSVKWEFIGFTAAVSGDNITVQSVNAGTTTGYAIARYDGYPAMIPFTQGEAVSTFEDFEKTAYPITSQVTPVDTTTGGVKLVSDFAGQASPKALRLDYDFTNGSGTKALYAVFNTNGRAIEGSPTSMTIDLFGDNSLNWVRAEFIDADGKAHLLDLAKQLDFTGWKNVKVNLSSAGMKFPVKLKRIYVVTIAEGQDERLPVGSIGLDNMKLQYPPSVTVDTKTKVEMTVGNTTAAVNGKTLKLDSAPLVLNGITYVPVRFVSDAMGSQLLFNGQTGQVTVLRGNKLMEMTLGKKDLILNGAKQTSEVTPIVRNNRTLIPVRLFSEKLGLKVGYDGKTKKITID</sequence>
<keyword evidence="1" id="KW-1133">Transmembrane helix</keyword>
<dbReference type="Gene3D" id="3.30.457.10">
    <property type="entry name" value="Copper amine oxidase-like, N-terminal domain"/>
    <property type="match status" value="2"/>
</dbReference>
<dbReference type="InterPro" id="IPR018711">
    <property type="entry name" value="NAGPA"/>
</dbReference>
<evidence type="ECO:0000256" key="1">
    <source>
        <dbReference type="SAM" id="Phobius"/>
    </source>
</evidence>
<gene>
    <name evidence="4" type="ORF">FHS16_004700</name>
</gene>
<feature type="domain" description="Phosphodiester glycosidase" evidence="3">
    <location>
        <begin position="266"/>
        <end position="432"/>
    </location>
</feature>
<dbReference type="InterPro" id="IPR012854">
    <property type="entry name" value="Cu_amine_oxidase-like_N"/>
</dbReference>
<comment type="caution">
    <text evidence="4">The sequence shown here is derived from an EMBL/GenBank/DDBJ whole genome shotgun (WGS) entry which is preliminary data.</text>
</comment>
<evidence type="ECO:0000259" key="2">
    <source>
        <dbReference type="Pfam" id="PF07833"/>
    </source>
</evidence>
<accession>A0A7W5CBF7</accession>
<dbReference type="PANTHER" id="PTHR40446:SF2">
    <property type="entry name" value="N-ACETYLGLUCOSAMINE-1-PHOSPHODIESTER ALPHA-N-ACETYLGLUCOSAMINIDASE"/>
    <property type="match status" value="1"/>
</dbReference>
<keyword evidence="5" id="KW-1185">Reference proteome</keyword>